<name>A0AAD4LKG9_9AGAM</name>
<dbReference type="Proteomes" id="UP001201163">
    <property type="component" value="Unassembled WGS sequence"/>
</dbReference>
<protein>
    <submittedName>
        <fullName evidence="2">Uncharacterized protein</fullName>
    </submittedName>
</protein>
<evidence type="ECO:0000313" key="3">
    <source>
        <dbReference type="Proteomes" id="UP001201163"/>
    </source>
</evidence>
<comment type="caution">
    <text evidence="2">The sequence shown here is derived from an EMBL/GenBank/DDBJ whole genome shotgun (WGS) entry which is preliminary data.</text>
</comment>
<reference evidence="2" key="1">
    <citation type="submission" date="2022-01" db="EMBL/GenBank/DDBJ databases">
        <title>Comparative genomics reveals a dynamic genome evolution in the ectomycorrhizal milk-cap (Lactarius) mushrooms.</title>
        <authorList>
            <consortium name="DOE Joint Genome Institute"/>
            <person name="Lebreton A."/>
            <person name="Tang N."/>
            <person name="Kuo A."/>
            <person name="LaButti K."/>
            <person name="Drula E."/>
            <person name="Barry K."/>
            <person name="Clum A."/>
            <person name="Lipzen A."/>
            <person name="Mousain D."/>
            <person name="Ng V."/>
            <person name="Wang R."/>
            <person name="Wang X."/>
            <person name="Dai Y."/>
            <person name="Henrissat B."/>
            <person name="Grigoriev I.V."/>
            <person name="Guerin-Laguette A."/>
            <person name="Yu F."/>
            <person name="Martin F.M."/>
        </authorList>
    </citation>
    <scope>NUCLEOTIDE SEQUENCE</scope>
    <source>
        <strain evidence="2">QP</strain>
    </source>
</reference>
<feature type="compositionally biased region" description="Low complexity" evidence="1">
    <location>
        <begin position="7"/>
        <end position="40"/>
    </location>
</feature>
<feature type="region of interest" description="Disordered" evidence="1">
    <location>
        <begin position="1"/>
        <end position="75"/>
    </location>
</feature>
<evidence type="ECO:0000313" key="2">
    <source>
        <dbReference type="EMBL" id="KAH8990596.1"/>
    </source>
</evidence>
<organism evidence="2 3">
    <name type="scientific">Lactarius akahatsu</name>
    <dbReference type="NCBI Taxonomy" id="416441"/>
    <lineage>
        <taxon>Eukaryota</taxon>
        <taxon>Fungi</taxon>
        <taxon>Dikarya</taxon>
        <taxon>Basidiomycota</taxon>
        <taxon>Agaricomycotina</taxon>
        <taxon>Agaricomycetes</taxon>
        <taxon>Russulales</taxon>
        <taxon>Russulaceae</taxon>
        <taxon>Lactarius</taxon>
    </lineage>
</organism>
<keyword evidence="3" id="KW-1185">Reference proteome</keyword>
<dbReference type="AlphaFoldDB" id="A0AAD4LKG9"/>
<feature type="compositionally biased region" description="Polar residues" evidence="1">
    <location>
        <begin position="41"/>
        <end position="50"/>
    </location>
</feature>
<accession>A0AAD4LKG9</accession>
<dbReference type="PANTHER" id="PTHR36986">
    <property type="entry name" value="UPF0643 PROTEIN PB2B2.08"/>
    <property type="match status" value="1"/>
</dbReference>
<proteinExistence type="predicted"/>
<gene>
    <name evidence="2" type="ORF">EDB92DRAFT_1798991</name>
</gene>
<sequence>MESPDVPSSLHLVVPDSSSSDSASSESSPQTSLTSSPALSFVSSPASSISELVPKEDPHHDPHDPPNLGKQAPIHSDHPILYLPPLLSSLPCSFPSHTHASTGRVPKTTEARLPDINPASLSLHKALHNFCPLTDDYASTTYAEAFNWGELELPEEDEHDWYCVAFRSIRKPDSESGPLYEADRLAHEEAIKNGGLIMYWYGSPDPETGLNLATCVWQSRADAVAANSRPHHIRAMRQAASAYEMYELERWTLRKTAGSRYLEVLPYVVEGR</sequence>
<feature type="compositionally biased region" description="Basic and acidic residues" evidence="1">
    <location>
        <begin position="53"/>
        <end position="64"/>
    </location>
</feature>
<dbReference type="EMBL" id="JAKELL010000030">
    <property type="protein sequence ID" value="KAH8990596.1"/>
    <property type="molecule type" value="Genomic_DNA"/>
</dbReference>
<evidence type="ECO:0000256" key="1">
    <source>
        <dbReference type="SAM" id="MobiDB-lite"/>
    </source>
</evidence>
<dbReference type="PANTHER" id="PTHR36986:SF1">
    <property type="entry name" value="UPF0643 PROTEIN PB2B2.08"/>
    <property type="match status" value="1"/>
</dbReference>